<reference evidence="2" key="1">
    <citation type="submission" date="2016-08" db="EMBL/GenBank/DDBJ databases">
        <authorList>
            <person name="Tokovenko B."/>
            <person name="Kalinowski J."/>
        </authorList>
    </citation>
    <scope>NUCLEOTIDE SEQUENCE [LARGE SCALE GENOMIC DNA]</scope>
    <source>
        <strain evidence="2">UTMC102</strain>
    </source>
</reference>
<dbReference type="OrthoDB" id="9900941at2"/>
<keyword evidence="2" id="KW-1185">Reference proteome</keyword>
<dbReference type="RefSeq" id="WP_077688968.1">
    <property type="nucleotide sequence ID" value="NZ_MCOK01000001.1"/>
</dbReference>
<dbReference type="EMBL" id="MCOK01000001">
    <property type="protein sequence ID" value="OOC52624.1"/>
    <property type="molecule type" value="Genomic_DNA"/>
</dbReference>
<accession>A0A1V3BVE8</accession>
<proteinExistence type="predicted"/>
<dbReference type="AlphaFoldDB" id="A0A1V3BVE8"/>
<evidence type="ECO:0000313" key="2">
    <source>
        <dbReference type="Proteomes" id="UP000189004"/>
    </source>
</evidence>
<protein>
    <submittedName>
        <fullName evidence="1">Uncharacterized protein</fullName>
    </submittedName>
</protein>
<name>A0A1V3BVE8_9ACTN</name>
<comment type="caution">
    <text evidence="1">The sequence shown here is derived from an EMBL/GenBank/DDBJ whole genome shotgun (WGS) entry which is preliminary data.</text>
</comment>
<organism evidence="1 2">
    <name type="scientific">Nocardiopsis sinuspersici</name>
    <dbReference type="NCBI Taxonomy" id="501010"/>
    <lineage>
        <taxon>Bacteria</taxon>
        <taxon>Bacillati</taxon>
        <taxon>Actinomycetota</taxon>
        <taxon>Actinomycetes</taxon>
        <taxon>Streptosporangiales</taxon>
        <taxon>Nocardiopsidaceae</taxon>
        <taxon>Nocardiopsis</taxon>
    </lineage>
</organism>
<sequence>MSEWQSSMNLLIELNHALRILGPGGVIDSGIHGVDAPLLVIGSAVVQVRGDAFVVDHTDQFGDLVNRSTYPTADMRALACALAD</sequence>
<gene>
    <name evidence="1" type="ORF">NOSIN_01250</name>
</gene>
<evidence type="ECO:0000313" key="1">
    <source>
        <dbReference type="EMBL" id="OOC52624.1"/>
    </source>
</evidence>
<dbReference type="Proteomes" id="UP000189004">
    <property type="component" value="Unassembled WGS sequence"/>
</dbReference>